<dbReference type="Pfam" id="PF01027">
    <property type="entry name" value="Bax1-I"/>
    <property type="match status" value="1"/>
</dbReference>
<evidence type="ECO:0000256" key="5">
    <source>
        <dbReference type="ARBA" id="ARBA00023136"/>
    </source>
</evidence>
<feature type="transmembrane region" description="Helical" evidence="6">
    <location>
        <begin position="124"/>
        <end position="143"/>
    </location>
</feature>
<evidence type="ECO:0000256" key="4">
    <source>
        <dbReference type="ARBA" id="ARBA00022989"/>
    </source>
</evidence>
<sequence length="247" mass="26646">MAQQQTIRSGAGVRSAEIDQGLRAHMNSVYGIMSVGMVITGAAAWAISGLAVNDQGQLTQLGTAIYASPLKWLIMFAPLIMVFAFGALINRISAAGAQVFFYTFAALMGLSISSIFLVFTGFSIVQTFLVTAVAFAGLSLWGYTTKKDISGWGSFLIMGVIGLIVASIVNIFLGSPAIMFAISILGVLIFAGLTAYDTQKIKTDYIQHAQAMDREWLQKSAIMGALNLYLDFINMFMFLLSLMGNRE</sequence>
<reference evidence="8" key="1">
    <citation type="submission" date="2016-10" db="EMBL/GenBank/DDBJ databases">
        <authorList>
            <person name="Varghese N."/>
            <person name="Submissions S."/>
        </authorList>
    </citation>
    <scope>NUCLEOTIDE SEQUENCE [LARGE SCALE GENOMIC DNA]</scope>
    <source>
        <strain evidence="8">DSM 26893</strain>
    </source>
</reference>
<dbReference type="GO" id="GO:0005886">
    <property type="term" value="C:plasma membrane"/>
    <property type="evidence" value="ECO:0007669"/>
    <property type="project" value="TreeGrafter"/>
</dbReference>
<comment type="similarity">
    <text evidence="2 6">Belongs to the BI1 family.</text>
</comment>
<evidence type="ECO:0000256" key="1">
    <source>
        <dbReference type="ARBA" id="ARBA00004141"/>
    </source>
</evidence>
<dbReference type="AlphaFoldDB" id="A0A1H8H0Q8"/>
<evidence type="ECO:0000313" key="7">
    <source>
        <dbReference type="EMBL" id="SEN49609.1"/>
    </source>
</evidence>
<name>A0A1H8H0Q8_9RHOB</name>
<feature type="transmembrane region" description="Helical" evidence="6">
    <location>
        <begin position="178"/>
        <end position="196"/>
    </location>
</feature>
<dbReference type="PANTHER" id="PTHR23291">
    <property type="entry name" value="BAX INHIBITOR-RELATED"/>
    <property type="match status" value="1"/>
</dbReference>
<keyword evidence="8" id="KW-1185">Reference proteome</keyword>
<dbReference type="RefSeq" id="WP_073128340.1">
    <property type="nucleotide sequence ID" value="NZ_FOCM01000004.1"/>
</dbReference>
<dbReference type="EMBL" id="FOCM01000004">
    <property type="protein sequence ID" value="SEN49609.1"/>
    <property type="molecule type" value="Genomic_DNA"/>
</dbReference>
<keyword evidence="3 6" id="KW-0812">Transmembrane</keyword>
<feature type="transmembrane region" description="Helical" evidence="6">
    <location>
        <begin position="99"/>
        <end position="118"/>
    </location>
</feature>
<dbReference type="CDD" id="cd10432">
    <property type="entry name" value="BI-1-like_bacterial"/>
    <property type="match status" value="1"/>
</dbReference>
<keyword evidence="5 6" id="KW-0472">Membrane</keyword>
<evidence type="ECO:0000313" key="8">
    <source>
        <dbReference type="Proteomes" id="UP000199372"/>
    </source>
</evidence>
<gene>
    <name evidence="7" type="ORF">SAMN04488011_104270</name>
</gene>
<dbReference type="OrthoDB" id="9793828at2"/>
<evidence type="ECO:0008006" key="9">
    <source>
        <dbReference type="Google" id="ProtNLM"/>
    </source>
</evidence>
<organism evidence="7 8">
    <name type="scientific">Palleronia pelagia</name>
    <dbReference type="NCBI Taxonomy" id="387096"/>
    <lineage>
        <taxon>Bacteria</taxon>
        <taxon>Pseudomonadati</taxon>
        <taxon>Pseudomonadota</taxon>
        <taxon>Alphaproteobacteria</taxon>
        <taxon>Rhodobacterales</taxon>
        <taxon>Roseobacteraceae</taxon>
        <taxon>Palleronia</taxon>
    </lineage>
</organism>
<dbReference type="Proteomes" id="UP000199372">
    <property type="component" value="Unassembled WGS sequence"/>
</dbReference>
<feature type="transmembrane region" description="Helical" evidence="6">
    <location>
        <begin position="155"/>
        <end position="172"/>
    </location>
</feature>
<keyword evidence="4 6" id="KW-1133">Transmembrane helix</keyword>
<evidence type="ECO:0000256" key="2">
    <source>
        <dbReference type="ARBA" id="ARBA00010350"/>
    </source>
</evidence>
<feature type="transmembrane region" description="Helical" evidence="6">
    <location>
        <begin position="29"/>
        <end position="52"/>
    </location>
</feature>
<dbReference type="PANTHER" id="PTHR23291:SF50">
    <property type="entry name" value="PROTEIN LIFEGUARD 4"/>
    <property type="match status" value="1"/>
</dbReference>
<evidence type="ECO:0000256" key="6">
    <source>
        <dbReference type="RuleBase" id="RU004379"/>
    </source>
</evidence>
<feature type="transmembrane region" description="Helical" evidence="6">
    <location>
        <begin position="72"/>
        <end position="92"/>
    </location>
</feature>
<protein>
    <recommendedName>
        <fullName evidence="9">Modulator of FtsH protease</fullName>
    </recommendedName>
</protein>
<comment type="subcellular location">
    <subcellularLocation>
        <location evidence="1">Membrane</location>
        <topology evidence="1">Multi-pass membrane protein</topology>
    </subcellularLocation>
</comment>
<proteinExistence type="inferred from homology"/>
<feature type="transmembrane region" description="Helical" evidence="6">
    <location>
        <begin position="221"/>
        <end position="243"/>
    </location>
</feature>
<accession>A0A1H8H0Q8</accession>
<dbReference type="InterPro" id="IPR006214">
    <property type="entry name" value="Bax_inhibitor_1-related"/>
</dbReference>
<evidence type="ECO:0000256" key="3">
    <source>
        <dbReference type="ARBA" id="ARBA00022692"/>
    </source>
</evidence>